<accession>A0A4R0X6Q0</accession>
<proteinExistence type="predicted"/>
<dbReference type="EMBL" id="MWML01000154">
    <property type="protein sequence ID" value="TCG05664.1"/>
    <property type="molecule type" value="Genomic_DNA"/>
</dbReference>
<evidence type="ECO:0000313" key="2">
    <source>
        <dbReference type="EMBL" id="TCG05664.1"/>
    </source>
</evidence>
<reference evidence="2 3" key="1">
    <citation type="submission" date="2017-02" db="EMBL/GenBank/DDBJ databases">
        <title>Paraburkholderia sophoroidis sp. nov. and Paraburkholderia steynii sp. nov. rhizobial symbionts of the fynbos legume Hypocalyptus sophoroides.</title>
        <authorList>
            <person name="Steenkamp E.T."/>
            <person name="Beukes C.W."/>
            <person name="Van Zyl E."/>
            <person name="Avontuur J."/>
            <person name="Chan W.Y."/>
            <person name="Hassen A."/>
            <person name="Palmer M."/>
            <person name="Mthombeni L."/>
            <person name="Phalane F."/>
            <person name="Sereme K."/>
            <person name="Venter S.N."/>
        </authorList>
    </citation>
    <scope>NUCLEOTIDE SEQUENCE [LARGE SCALE GENOMIC DNA]</scope>
    <source>
        <strain evidence="2 3">HC1.1ba</strain>
    </source>
</reference>
<feature type="region of interest" description="Disordered" evidence="1">
    <location>
        <begin position="35"/>
        <end position="98"/>
    </location>
</feature>
<evidence type="ECO:0000256" key="1">
    <source>
        <dbReference type="SAM" id="MobiDB-lite"/>
    </source>
</evidence>
<sequence length="124" mass="13227">MAAVKRRAPRRYRLISGLYRRTDSSDCFPADALCQKPGHGHGRVSASRRASQTSASSREVPHISACGCRPEQQAGRSGLPKIAQRRSSPSCTQRTPAGLPFGMPGIGLVIDGAIQHAPQSGRHA</sequence>
<evidence type="ECO:0000313" key="3">
    <source>
        <dbReference type="Proteomes" id="UP000294200"/>
    </source>
</evidence>
<name>A0A4R0X6Q0_9BURK</name>
<feature type="compositionally biased region" description="Low complexity" evidence="1">
    <location>
        <begin position="45"/>
        <end position="58"/>
    </location>
</feature>
<organism evidence="2 3">
    <name type="scientific">Paraburkholderia steynii</name>
    <dbReference type="NCBI Taxonomy" id="1245441"/>
    <lineage>
        <taxon>Bacteria</taxon>
        <taxon>Pseudomonadati</taxon>
        <taxon>Pseudomonadota</taxon>
        <taxon>Betaproteobacteria</taxon>
        <taxon>Burkholderiales</taxon>
        <taxon>Burkholderiaceae</taxon>
        <taxon>Paraburkholderia</taxon>
    </lineage>
</organism>
<keyword evidence="3" id="KW-1185">Reference proteome</keyword>
<feature type="compositionally biased region" description="Polar residues" evidence="1">
    <location>
        <begin position="85"/>
        <end position="95"/>
    </location>
</feature>
<protein>
    <submittedName>
        <fullName evidence="2">Uncharacterized protein</fullName>
    </submittedName>
</protein>
<dbReference type="Proteomes" id="UP000294200">
    <property type="component" value="Unassembled WGS sequence"/>
</dbReference>
<dbReference type="AlphaFoldDB" id="A0A4R0X6Q0"/>
<gene>
    <name evidence="2" type="ORF">BZM27_32085</name>
</gene>
<comment type="caution">
    <text evidence="2">The sequence shown here is derived from an EMBL/GenBank/DDBJ whole genome shotgun (WGS) entry which is preliminary data.</text>
</comment>